<keyword evidence="1" id="KW-1133">Transmembrane helix</keyword>
<name>A0A6A5G6J9_CAERE</name>
<reference evidence="3 4" key="1">
    <citation type="submission" date="2019-12" db="EMBL/GenBank/DDBJ databases">
        <title>Chromosome-level assembly of the Caenorhabditis remanei genome.</title>
        <authorList>
            <person name="Teterina A.A."/>
            <person name="Willis J.H."/>
            <person name="Phillips P.C."/>
        </authorList>
    </citation>
    <scope>NUCLEOTIDE SEQUENCE [LARGE SCALE GENOMIC DNA]</scope>
    <source>
        <strain evidence="3 4">PX506</strain>
        <tissue evidence="3">Whole organism</tissue>
    </source>
</reference>
<organism evidence="3 4">
    <name type="scientific">Caenorhabditis remanei</name>
    <name type="common">Caenorhabditis vulgaris</name>
    <dbReference type="NCBI Taxonomy" id="31234"/>
    <lineage>
        <taxon>Eukaryota</taxon>
        <taxon>Metazoa</taxon>
        <taxon>Ecdysozoa</taxon>
        <taxon>Nematoda</taxon>
        <taxon>Chromadorea</taxon>
        <taxon>Rhabditida</taxon>
        <taxon>Rhabditina</taxon>
        <taxon>Rhabditomorpha</taxon>
        <taxon>Rhabditoidea</taxon>
        <taxon>Rhabditidae</taxon>
        <taxon>Peloderinae</taxon>
        <taxon>Caenorhabditis</taxon>
    </lineage>
</organism>
<evidence type="ECO:0000256" key="1">
    <source>
        <dbReference type="SAM" id="Phobius"/>
    </source>
</evidence>
<dbReference type="AlphaFoldDB" id="A0A6A5G6J9"/>
<sequence length="74" mass="8394">MFLQTPIIFLITFLVLPVLAISEAVKWDIIYKLAWLFGCCIGACIGLCIRKAIQDCKNEGAQRMQTIQTVQYKV</sequence>
<dbReference type="RefSeq" id="XP_053580858.1">
    <property type="nucleotide sequence ID" value="XM_053731945.1"/>
</dbReference>
<evidence type="ECO:0000313" key="4">
    <source>
        <dbReference type="Proteomes" id="UP000483820"/>
    </source>
</evidence>
<gene>
    <name evidence="3" type="ORF">GCK72_017191</name>
</gene>
<protein>
    <submittedName>
        <fullName evidence="3">Uncharacterized protein</fullName>
    </submittedName>
</protein>
<dbReference type="EMBL" id="WUAV01000005">
    <property type="protein sequence ID" value="KAF1750640.1"/>
    <property type="molecule type" value="Genomic_DNA"/>
</dbReference>
<feature type="chain" id="PRO_5025612335" evidence="2">
    <location>
        <begin position="21"/>
        <end position="74"/>
    </location>
</feature>
<keyword evidence="2" id="KW-0732">Signal</keyword>
<feature type="transmembrane region" description="Helical" evidence="1">
    <location>
        <begin position="30"/>
        <end position="49"/>
    </location>
</feature>
<evidence type="ECO:0000313" key="3">
    <source>
        <dbReference type="EMBL" id="KAF1750640.1"/>
    </source>
</evidence>
<comment type="caution">
    <text evidence="3">The sequence shown here is derived from an EMBL/GenBank/DDBJ whole genome shotgun (WGS) entry which is preliminary data.</text>
</comment>
<evidence type="ECO:0000256" key="2">
    <source>
        <dbReference type="SAM" id="SignalP"/>
    </source>
</evidence>
<feature type="signal peptide" evidence="2">
    <location>
        <begin position="1"/>
        <end position="20"/>
    </location>
</feature>
<proteinExistence type="predicted"/>
<keyword evidence="1" id="KW-0812">Transmembrane</keyword>
<dbReference type="CTD" id="9823768"/>
<dbReference type="KEGG" id="crq:GCK72_017191"/>
<dbReference type="Proteomes" id="UP000483820">
    <property type="component" value="Chromosome V"/>
</dbReference>
<dbReference type="GeneID" id="9823768"/>
<accession>A0A6A5G6J9</accession>
<keyword evidence="1" id="KW-0472">Membrane</keyword>